<evidence type="ECO:0000256" key="4">
    <source>
        <dbReference type="ARBA" id="ARBA00019465"/>
    </source>
</evidence>
<dbReference type="InterPro" id="IPR051402">
    <property type="entry name" value="KPR-Related"/>
</dbReference>
<evidence type="ECO:0000259" key="11">
    <source>
        <dbReference type="Pfam" id="PF02558"/>
    </source>
</evidence>
<dbReference type="InterPro" id="IPR013328">
    <property type="entry name" value="6PGD_dom2"/>
</dbReference>
<evidence type="ECO:0000256" key="3">
    <source>
        <dbReference type="ARBA" id="ARBA00013014"/>
    </source>
</evidence>
<feature type="domain" description="Ketopantoate reductase N-terminal" evidence="11">
    <location>
        <begin position="3"/>
        <end position="153"/>
    </location>
</feature>
<name>A0ABT6B8C6_9GAMM</name>
<dbReference type="Gene3D" id="1.10.1040.10">
    <property type="entry name" value="N-(1-d-carboxylethyl)-l-norvaline Dehydrogenase, domain 2"/>
    <property type="match status" value="1"/>
</dbReference>
<dbReference type="InterPro" id="IPR036291">
    <property type="entry name" value="NAD(P)-bd_dom_sf"/>
</dbReference>
<accession>A0ABT6B8C6</accession>
<keyword evidence="5 10" id="KW-0566">Pantothenate biosynthesis</keyword>
<organism evidence="13 14">
    <name type="scientific">Luteibacter sahnii</name>
    <dbReference type="NCBI Taxonomy" id="3021977"/>
    <lineage>
        <taxon>Bacteria</taxon>
        <taxon>Pseudomonadati</taxon>
        <taxon>Pseudomonadota</taxon>
        <taxon>Gammaproteobacteria</taxon>
        <taxon>Lysobacterales</taxon>
        <taxon>Rhodanobacteraceae</taxon>
        <taxon>Luteibacter</taxon>
    </lineage>
</organism>
<proteinExistence type="inferred from homology"/>
<evidence type="ECO:0000313" key="14">
    <source>
        <dbReference type="Proteomes" id="UP001528850"/>
    </source>
</evidence>
<dbReference type="SUPFAM" id="SSF48179">
    <property type="entry name" value="6-phosphogluconate dehydrogenase C-terminal domain-like"/>
    <property type="match status" value="1"/>
</dbReference>
<evidence type="ECO:0000256" key="2">
    <source>
        <dbReference type="ARBA" id="ARBA00007870"/>
    </source>
</evidence>
<comment type="caution">
    <text evidence="13">The sequence shown here is derived from an EMBL/GenBank/DDBJ whole genome shotgun (WGS) entry which is preliminary data.</text>
</comment>
<dbReference type="Pfam" id="PF08546">
    <property type="entry name" value="ApbA_C"/>
    <property type="match status" value="1"/>
</dbReference>
<dbReference type="NCBIfam" id="NF005094">
    <property type="entry name" value="PRK06522.2-5"/>
    <property type="match status" value="1"/>
</dbReference>
<evidence type="ECO:0000256" key="7">
    <source>
        <dbReference type="ARBA" id="ARBA00023002"/>
    </source>
</evidence>
<evidence type="ECO:0000256" key="9">
    <source>
        <dbReference type="ARBA" id="ARBA00048793"/>
    </source>
</evidence>
<keyword evidence="7 10" id="KW-0560">Oxidoreductase</keyword>
<comment type="similarity">
    <text evidence="2 10">Belongs to the ketopantoate reductase family.</text>
</comment>
<sequence>MRILVLGAGGTGGYFGGRLAQAGVDVTFLVRPERAATLDHRGLVIRSPLGDARLDVRHVTAATVADAGPFDVVMLSCKAYDLHSALESIDAAVGEDTAVLPILNGLAHFPVLDRRFGPDRIIGGLCVISAAKGPDGEIIHFGNGASITFGERDGLAHGGRCEALATAFARAGVDHRLADDITRDLWAKFSFLTALAGMTCLFRASVGDIVGTDNGRRLMERCYEECLAVARASGHGVPDHARSMAWKTLTAEGSPLTASMLRDLESGQRIEGDHIVGDMLRRAYEASVNAPMLEAAWTHLQAFEARQARTV</sequence>
<evidence type="ECO:0000256" key="8">
    <source>
        <dbReference type="ARBA" id="ARBA00032024"/>
    </source>
</evidence>
<comment type="catalytic activity">
    <reaction evidence="9 10">
        <text>(R)-pantoate + NADP(+) = 2-dehydropantoate + NADPH + H(+)</text>
        <dbReference type="Rhea" id="RHEA:16233"/>
        <dbReference type="ChEBI" id="CHEBI:11561"/>
        <dbReference type="ChEBI" id="CHEBI:15378"/>
        <dbReference type="ChEBI" id="CHEBI:15980"/>
        <dbReference type="ChEBI" id="CHEBI:57783"/>
        <dbReference type="ChEBI" id="CHEBI:58349"/>
        <dbReference type="EC" id="1.1.1.169"/>
    </reaction>
</comment>
<gene>
    <name evidence="13" type="primary">panE</name>
    <name evidence="13" type="ORF">P3W24_04385</name>
</gene>
<dbReference type="GO" id="GO:0008677">
    <property type="term" value="F:2-dehydropantoate 2-reductase activity"/>
    <property type="evidence" value="ECO:0007669"/>
    <property type="project" value="UniProtKB-EC"/>
</dbReference>
<dbReference type="EC" id="1.1.1.169" evidence="3 10"/>
<evidence type="ECO:0000256" key="6">
    <source>
        <dbReference type="ARBA" id="ARBA00022857"/>
    </source>
</evidence>
<dbReference type="PANTHER" id="PTHR21708">
    <property type="entry name" value="PROBABLE 2-DEHYDROPANTOATE 2-REDUCTASE"/>
    <property type="match status" value="1"/>
</dbReference>
<protein>
    <recommendedName>
        <fullName evidence="4 10">2-dehydropantoate 2-reductase</fullName>
        <ecNumber evidence="3 10">1.1.1.169</ecNumber>
    </recommendedName>
    <alternativeName>
        <fullName evidence="8 10">Ketopantoate reductase</fullName>
    </alternativeName>
</protein>
<comment type="function">
    <text evidence="10">Catalyzes the NADPH-dependent reduction of ketopantoate into pantoic acid.</text>
</comment>
<keyword evidence="14" id="KW-1185">Reference proteome</keyword>
<evidence type="ECO:0000259" key="12">
    <source>
        <dbReference type="Pfam" id="PF08546"/>
    </source>
</evidence>
<dbReference type="Pfam" id="PF02558">
    <property type="entry name" value="ApbA"/>
    <property type="match status" value="1"/>
</dbReference>
<comment type="pathway">
    <text evidence="1 10">Cofactor biosynthesis; (R)-pantothenate biosynthesis; (R)-pantoate from 3-methyl-2-oxobutanoate: step 2/2.</text>
</comment>
<feature type="domain" description="Ketopantoate reductase C-terminal" evidence="12">
    <location>
        <begin position="180"/>
        <end position="303"/>
    </location>
</feature>
<evidence type="ECO:0000256" key="1">
    <source>
        <dbReference type="ARBA" id="ARBA00004994"/>
    </source>
</evidence>
<keyword evidence="6 10" id="KW-0521">NADP</keyword>
<dbReference type="EMBL" id="JARJJS010000001">
    <property type="protein sequence ID" value="MDF4024209.1"/>
    <property type="molecule type" value="Genomic_DNA"/>
</dbReference>
<dbReference type="NCBIfam" id="TIGR00745">
    <property type="entry name" value="apbA_panE"/>
    <property type="match status" value="1"/>
</dbReference>
<dbReference type="InterPro" id="IPR003710">
    <property type="entry name" value="ApbA"/>
</dbReference>
<dbReference type="SUPFAM" id="SSF51735">
    <property type="entry name" value="NAD(P)-binding Rossmann-fold domains"/>
    <property type="match status" value="1"/>
</dbReference>
<dbReference type="InterPro" id="IPR013332">
    <property type="entry name" value="KPR_N"/>
</dbReference>
<dbReference type="InterPro" id="IPR013752">
    <property type="entry name" value="KPA_reductase"/>
</dbReference>
<evidence type="ECO:0000256" key="5">
    <source>
        <dbReference type="ARBA" id="ARBA00022655"/>
    </source>
</evidence>
<reference evidence="13 14" key="1">
    <citation type="journal article" date="2024" name="Curr. Microbiol.">
        <title>Luteibacter sahnii sp. nov., A Novel Yellow-Colored Xanthomonadin Pigment Producing Probiotic Bacterium from Healthy Rice Seed Microbiome.</title>
        <authorList>
            <person name="Jaiswal G."/>
            <person name="Rana R."/>
            <person name="Nayak P.K."/>
            <person name="Chouhan R."/>
            <person name="Gandhi S.G."/>
            <person name="Patel H.K."/>
            <person name="Patil P.B."/>
        </authorList>
    </citation>
    <scope>NUCLEOTIDE SEQUENCE [LARGE SCALE GENOMIC DNA]</scope>
    <source>
        <strain evidence="13 14">PPL201</strain>
    </source>
</reference>
<dbReference type="PANTHER" id="PTHR21708:SF26">
    <property type="entry name" value="2-DEHYDROPANTOATE 2-REDUCTASE"/>
    <property type="match status" value="1"/>
</dbReference>
<dbReference type="InterPro" id="IPR008927">
    <property type="entry name" value="6-PGluconate_DH-like_C_sf"/>
</dbReference>
<evidence type="ECO:0000313" key="13">
    <source>
        <dbReference type="EMBL" id="MDF4024209.1"/>
    </source>
</evidence>
<dbReference type="Gene3D" id="3.40.50.720">
    <property type="entry name" value="NAD(P)-binding Rossmann-like Domain"/>
    <property type="match status" value="1"/>
</dbReference>
<evidence type="ECO:0000256" key="10">
    <source>
        <dbReference type="RuleBase" id="RU362068"/>
    </source>
</evidence>
<dbReference type="Proteomes" id="UP001528850">
    <property type="component" value="Unassembled WGS sequence"/>
</dbReference>